<keyword evidence="2" id="KW-1185">Reference proteome</keyword>
<protein>
    <submittedName>
        <fullName evidence="1">Uncharacterized protein</fullName>
    </submittedName>
</protein>
<name>A0AAD4M7L0_9AGAM</name>
<accession>A0AAD4M7L0</accession>
<gene>
    <name evidence="1" type="ORF">B0F90DRAFT_1705322</name>
</gene>
<dbReference type="Proteomes" id="UP001203297">
    <property type="component" value="Unassembled WGS sequence"/>
</dbReference>
<comment type="caution">
    <text evidence="1">The sequence shown here is derived from an EMBL/GenBank/DDBJ whole genome shotgun (WGS) entry which is preliminary data.</text>
</comment>
<evidence type="ECO:0000313" key="2">
    <source>
        <dbReference type="Proteomes" id="UP001203297"/>
    </source>
</evidence>
<reference evidence="1" key="1">
    <citation type="journal article" date="2022" name="New Phytol.">
        <title>Evolutionary transition to the ectomycorrhizal habit in the genomes of a hyperdiverse lineage of mushroom-forming fungi.</title>
        <authorList>
            <person name="Looney B."/>
            <person name="Miyauchi S."/>
            <person name="Morin E."/>
            <person name="Drula E."/>
            <person name="Courty P.E."/>
            <person name="Kohler A."/>
            <person name="Kuo A."/>
            <person name="LaButti K."/>
            <person name="Pangilinan J."/>
            <person name="Lipzen A."/>
            <person name="Riley R."/>
            <person name="Andreopoulos W."/>
            <person name="He G."/>
            <person name="Johnson J."/>
            <person name="Nolan M."/>
            <person name="Tritt A."/>
            <person name="Barry K.W."/>
            <person name="Grigoriev I.V."/>
            <person name="Nagy L.G."/>
            <person name="Hibbett D."/>
            <person name="Henrissat B."/>
            <person name="Matheny P.B."/>
            <person name="Labbe J."/>
            <person name="Martin F.M."/>
        </authorList>
    </citation>
    <scope>NUCLEOTIDE SEQUENCE</scope>
    <source>
        <strain evidence="1">BPL690</strain>
    </source>
</reference>
<sequence length="52" mass="6504">MRFWIKSKTKCQFTNAWWRAFILVLPHRLSRGVVYQIALWSRPVARRRLFRR</sequence>
<dbReference type="EMBL" id="WTXG01000007">
    <property type="protein sequence ID" value="KAI0304390.1"/>
    <property type="molecule type" value="Genomic_DNA"/>
</dbReference>
<evidence type="ECO:0000313" key="1">
    <source>
        <dbReference type="EMBL" id="KAI0304390.1"/>
    </source>
</evidence>
<dbReference type="AlphaFoldDB" id="A0AAD4M7L0"/>
<organism evidence="1 2">
    <name type="scientific">Multifurca ochricompacta</name>
    <dbReference type="NCBI Taxonomy" id="376703"/>
    <lineage>
        <taxon>Eukaryota</taxon>
        <taxon>Fungi</taxon>
        <taxon>Dikarya</taxon>
        <taxon>Basidiomycota</taxon>
        <taxon>Agaricomycotina</taxon>
        <taxon>Agaricomycetes</taxon>
        <taxon>Russulales</taxon>
        <taxon>Russulaceae</taxon>
        <taxon>Multifurca</taxon>
    </lineage>
</organism>
<proteinExistence type="predicted"/>